<dbReference type="AlphaFoldDB" id="A0A1J7HMC2"/>
<organism evidence="1 2">
    <name type="scientific">Lupinus angustifolius</name>
    <name type="common">Narrow-leaved blue lupine</name>
    <dbReference type="NCBI Taxonomy" id="3871"/>
    <lineage>
        <taxon>Eukaryota</taxon>
        <taxon>Viridiplantae</taxon>
        <taxon>Streptophyta</taxon>
        <taxon>Embryophyta</taxon>
        <taxon>Tracheophyta</taxon>
        <taxon>Spermatophyta</taxon>
        <taxon>Magnoliopsida</taxon>
        <taxon>eudicotyledons</taxon>
        <taxon>Gunneridae</taxon>
        <taxon>Pentapetalae</taxon>
        <taxon>rosids</taxon>
        <taxon>fabids</taxon>
        <taxon>Fabales</taxon>
        <taxon>Fabaceae</taxon>
        <taxon>Papilionoideae</taxon>
        <taxon>50 kb inversion clade</taxon>
        <taxon>genistoids sensu lato</taxon>
        <taxon>core genistoids</taxon>
        <taxon>Genisteae</taxon>
        <taxon>Lupinus</taxon>
    </lineage>
</organism>
<dbReference type="Proteomes" id="UP000188354">
    <property type="component" value="Chromosome LG11"/>
</dbReference>
<dbReference type="EMBL" id="CM007371">
    <property type="protein sequence ID" value="OIW01563.1"/>
    <property type="molecule type" value="Genomic_DNA"/>
</dbReference>
<sequence length="107" mass="12376">MPNLTWTQRRDFTSSIRVAEFMDTRGEWNLGLLSETMRDETVNKIVALHPPSQQHLDDNLAWLGSKDVNFSVASTYSFIVGHLDFLHCSRVANLWKWKGPYKIIILV</sequence>
<reference evidence="1 2" key="1">
    <citation type="journal article" date="2017" name="Plant Biotechnol. J.">
        <title>A comprehensive draft genome sequence for lupin (Lupinus angustifolius), an emerging health food: insights into plant-microbe interactions and legume evolution.</title>
        <authorList>
            <person name="Hane J.K."/>
            <person name="Ming Y."/>
            <person name="Kamphuis L.G."/>
            <person name="Nelson M.N."/>
            <person name="Garg G."/>
            <person name="Atkins C.A."/>
            <person name="Bayer P.E."/>
            <person name="Bravo A."/>
            <person name="Bringans S."/>
            <person name="Cannon S."/>
            <person name="Edwards D."/>
            <person name="Foley R."/>
            <person name="Gao L.L."/>
            <person name="Harrison M.J."/>
            <person name="Huang W."/>
            <person name="Hurgobin B."/>
            <person name="Li S."/>
            <person name="Liu C.W."/>
            <person name="McGrath A."/>
            <person name="Morahan G."/>
            <person name="Murray J."/>
            <person name="Weller J."/>
            <person name="Jian J."/>
            <person name="Singh K.B."/>
        </authorList>
    </citation>
    <scope>NUCLEOTIDE SEQUENCE [LARGE SCALE GENOMIC DNA]</scope>
    <source>
        <strain evidence="2">cv. Tanjil</strain>
        <tissue evidence="1">Whole plant</tissue>
    </source>
</reference>
<evidence type="ECO:0000313" key="2">
    <source>
        <dbReference type="Proteomes" id="UP000188354"/>
    </source>
</evidence>
<evidence type="ECO:0000313" key="1">
    <source>
        <dbReference type="EMBL" id="OIW01563.1"/>
    </source>
</evidence>
<dbReference type="Gramene" id="OIW01563">
    <property type="protein sequence ID" value="OIW01563"/>
    <property type="gene ID" value="TanjilG_09387"/>
</dbReference>
<gene>
    <name evidence="1" type="ORF">TanjilG_09387</name>
</gene>
<accession>A0A1J7HMC2</accession>
<name>A0A1J7HMC2_LUPAN</name>
<protein>
    <submittedName>
        <fullName evidence="1">Uncharacterized protein</fullName>
    </submittedName>
</protein>
<keyword evidence="2" id="KW-1185">Reference proteome</keyword>
<proteinExistence type="predicted"/>